<dbReference type="InterPro" id="IPR014729">
    <property type="entry name" value="Rossmann-like_a/b/a_fold"/>
</dbReference>
<organism evidence="10 11">
    <name type="scientific">Pseudoflavonifractor capillosus ATCC 29799</name>
    <dbReference type="NCBI Taxonomy" id="411467"/>
    <lineage>
        <taxon>Bacteria</taxon>
        <taxon>Bacillati</taxon>
        <taxon>Bacillota</taxon>
        <taxon>Clostridia</taxon>
        <taxon>Eubacteriales</taxon>
        <taxon>Oscillospiraceae</taxon>
        <taxon>Pseudoflavonifractor</taxon>
    </lineage>
</organism>
<dbReference type="NCBIfam" id="TIGR00464">
    <property type="entry name" value="gltX_bact"/>
    <property type="match status" value="1"/>
</dbReference>
<feature type="domain" description="Aminoacyl-tRNA synthetase class I anticodon-binding" evidence="9">
    <location>
        <begin position="345"/>
        <end position="489"/>
    </location>
</feature>
<comment type="caution">
    <text evidence="10">The sequence shown here is derived from an EMBL/GenBank/DDBJ whole genome shotgun (WGS) entry which is preliminary data.</text>
</comment>
<keyword evidence="7" id="KW-0963">Cytoplasm</keyword>
<evidence type="ECO:0000256" key="1">
    <source>
        <dbReference type="ARBA" id="ARBA00007894"/>
    </source>
</evidence>
<dbReference type="InterPro" id="IPR000924">
    <property type="entry name" value="Glu/Gln-tRNA-synth"/>
</dbReference>
<dbReference type="InterPro" id="IPR008925">
    <property type="entry name" value="aa_tRNA-synth_I_cd-bd_sf"/>
</dbReference>
<dbReference type="InterPro" id="IPR020751">
    <property type="entry name" value="aa-tRNA-synth_I_codon-bd_sub2"/>
</dbReference>
<dbReference type="EC" id="6.1.1.17" evidence="7"/>
<evidence type="ECO:0000259" key="8">
    <source>
        <dbReference type="Pfam" id="PF00749"/>
    </source>
</evidence>
<evidence type="ECO:0000256" key="4">
    <source>
        <dbReference type="ARBA" id="ARBA00022840"/>
    </source>
</evidence>
<sequence>MDMKWFDDMEARIPKGKVRTRFAPSPTGYMHIGNLRTALYTWLIARHQDGTFILRIEDTDQERLVEGATEVIYKTLRECGLTWDEGPDIGGPVAPYIQTERRDTYGKYAELLVERGHAYYCFCEKTESEEESGNFERAADPCRSLSLEEAKARIAAGASYVIRQKIPAGGTTTFSDAVFGDITVDNDTLDDQILIKSDGLPTYNFANVIDDHLMGITHVVRGSEYLSSAPKYNLLYQAFGWDVPTYIHCSPVMRDAHNKMSKRHGDPSYQDLIAQGFLSQAVVNYVTLLGWSPRGEYSEQEFFSLEELSRVFDIGGISKSPAIFDIEKLRYFNAKYLRELSAEDFFALAEPYLQEAVKTPGIDLKLIAPLVQPRCDTLLDIAPQVDFFDALPEYSNELYCHKKMKTNEENSLEALNQVLPVLEGLTDWTYDTIHDALIGLAEKLELKNGRIMWPVRTALSGKAVTPGGAVELCHILGRDEALARIRKGITQLGD</sequence>
<feature type="short sequence motif" description="'KMSKS' region" evidence="7">
    <location>
        <begin position="259"/>
        <end position="263"/>
    </location>
</feature>
<comment type="subcellular location">
    <subcellularLocation>
        <location evidence="7">Cytoplasm</location>
    </subcellularLocation>
</comment>
<dbReference type="InterPro" id="IPR004527">
    <property type="entry name" value="Glu-tRNA-ligase_bac/mito"/>
</dbReference>
<dbReference type="SUPFAM" id="SSF52374">
    <property type="entry name" value="Nucleotidylyl transferase"/>
    <property type="match status" value="1"/>
</dbReference>
<evidence type="ECO:0000256" key="6">
    <source>
        <dbReference type="ARBA" id="ARBA00023146"/>
    </source>
</evidence>
<dbReference type="InterPro" id="IPR001412">
    <property type="entry name" value="aa-tRNA-synth_I_CS"/>
</dbReference>
<dbReference type="SUPFAM" id="SSF48163">
    <property type="entry name" value="An anticodon-binding domain of class I aminoacyl-tRNA synthetases"/>
    <property type="match status" value="1"/>
</dbReference>
<reference evidence="10 11" key="1">
    <citation type="submission" date="2007-04" db="EMBL/GenBank/DDBJ databases">
        <authorList>
            <person name="Fulton L."/>
            <person name="Clifton S."/>
            <person name="Fulton B."/>
            <person name="Xu J."/>
            <person name="Minx P."/>
            <person name="Pepin K.H."/>
            <person name="Johnson M."/>
            <person name="Thiruvilangam P."/>
            <person name="Bhonagiri V."/>
            <person name="Nash W.E."/>
            <person name="Mardis E.R."/>
            <person name="Wilson R.K."/>
        </authorList>
    </citation>
    <scope>NUCLEOTIDE SEQUENCE [LARGE SCALE GENOMIC DNA]</scope>
    <source>
        <strain evidence="10 11">ATCC 29799</strain>
    </source>
</reference>
<dbReference type="InterPro" id="IPR033910">
    <property type="entry name" value="GluRS_core"/>
</dbReference>
<feature type="binding site" evidence="7">
    <location>
        <position position="262"/>
    </location>
    <ligand>
        <name>ATP</name>
        <dbReference type="ChEBI" id="CHEBI:30616"/>
    </ligand>
</feature>
<proteinExistence type="inferred from homology"/>
<comment type="similarity">
    <text evidence="1 7">Belongs to the class-I aminoacyl-tRNA synthetase family. Glutamate--tRNA ligase type 1 subfamily.</text>
</comment>
<dbReference type="HAMAP" id="MF_00022">
    <property type="entry name" value="Glu_tRNA_synth_type1"/>
    <property type="match status" value="1"/>
</dbReference>
<comment type="function">
    <text evidence="7">Catalyzes the attachment of glutamate to tRNA(Glu) in a two-step reaction: glutamate is first activated by ATP to form Glu-AMP and then transferred to the acceptor end of tRNA(Glu).</text>
</comment>
<dbReference type="InterPro" id="IPR049940">
    <property type="entry name" value="GluQ/Sye"/>
</dbReference>
<evidence type="ECO:0000256" key="5">
    <source>
        <dbReference type="ARBA" id="ARBA00022917"/>
    </source>
</evidence>
<evidence type="ECO:0000256" key="2">
    <source>
        <dbReference type="ARBA" id="ARBA00022598"/>
    </source>
</evidence>
<name>A6P0L5_9FIRM</name>
<dbReference type="PROSITE" id="PS00178">
    <property type="entry name" value="AA_TRNA_LIGASE_I"/>
    <property type="match status" value="1"/>
</dbReference>
<keyword evidence="3 7" id="KW-0547">Nucleotide-binding</keyword>
<dbReference type="PANTHER" id="PTHR43311">
    <property type="entry name" value="GLUTAMATE--TRNA LIGASE"/>
    <property type="match status" value="1"/>
</dbReference>
<comment type="catalytic activity">
    <reaction evidence="7">
        <text>tRNA(Glu) + L-glutamate + ATP = L-glutamyl-tRNA(Glu) + AMP + diphosphate</text>
        <dbReference type="Rhea" id="RHEA:23540"/>
        <dbReference type="Rhea" id="RHEA-COMP:9663"/>
        <dbReference type="Rhea" id="RHEA-COMP:9680"/>
        <dbReference type="ChEBI" id="CHEBI:29985"/>
        <dbReference type="ChEBI" id="CHEBI:30616"/>
        <dbReference type="ChEBI" id="CHEBI:33019"/>
        <dbReference type="ChEBI" id="CHEBI:78442"/>
        <dbReference type="ChEBI" id="CHEBI:78520"/>
        <dbReference type="ChEBI" id="CHEBI:456215"/>
        <dbReference type="EC" id="6.1.1.17"/>
    </reaction>
</comment>
<accession>A6P0L5</accession>
<dbReference type="GO" id="GO:0004818">
    <property type="term" value="F:glutamate-tRNA ligase activity"/>
    <property type="evidence" value="ECO:0007669"/>
    <property type="project" value="UniProtKB-UniRule"/>
</dbReference>
<dbReference type="GO" id="GO:0008270">
    <property type="term" value="F:zinc ion binding"/>
    <property type="evidence" value="ECO:0007669"/>
    <property type="project" value="InterPro"/>
</dbReference>
<comment type="subunit">
    <text evidence="7">Monomer.</text>
</comment>
<dbReference type="Pfam" id="PF19269">
    <property type="entry name" value="Anticodon_2"/>
    <property type="match status" value="1"/>
</dbReference>
<dbReference type="InterPro" id="IPR020058">
    <property type="entry name" value="Glu/Gln-tRNA-synth_Ib_cat-dom"/>
</dbReference>
<evidence type="ECO:0000259" key="9">
    <source>
        <dbReference type="Pfam" id="PF19269"/>
    </source>
</evidence>
<protein>
    <recommendedName>
        <fullName evidence="7">Glutamate--tRNA ligase</fullName>
        <ecNumber evidence="7">6.1.1.17</ecNumber>
    </recommendedName>
    <alternativeName>
        <fullName evidence="7">Glutamyl-tRNA synthetase</fullName>
        <shortName evidence="7">GluRS</shortName>
    </alternativeName>
</protein>
<dbReference type="RefSeq" id="WP_006574508.1">
    <property type="nucleotide sequence ID" value="NZ_AAXG02000042.1"/>
</dbReference>
<feature type="domain" description="Glutamyl/glutaminyl-tRNA synthetase class Ib catalytic" evidence="8">
    <location>
        <begin position="17"/>
        <end position="330"/>
    </location>
</feature>
<reference evidence="10 11" key="2">
    <citation type="submission" date="2007-06" db="EMBL/GenBank/DDBJ databases">
        <title>Draft genome sequence of Pseudoflavonifractor capillosus ATCC 29799.</title>
        <authorList>
            <person name="Sudarsanam P."/>
            <person name="Ley R."/>
            <person name="Guruge J."/>
            <person name="Turnbaugh P.J."/>
            <person name="Mahowald M."/>
            <person name="Liep D."/>
            <person name="Gordon J."/>
        </authorList>
    </citation>
    <scope>NUCLEOTIDE SEQUENCE [LARGE SCALE GENOMIC DNA]</scope>
    <source>
        <strain evidence="10 11">ATCC 29799</strain>
    </source>
</reference>
<keyword evidence="4 7" id="KW-0067">ATP-binding</keyword>
<comment type="caution">
    <text evidence="7">Lacks conserved residue(s) required for the propagation of feature annotation.</text>
</comment>
<dbReference type="GO" id="GO:0006424">
    <property type="term" value="P:glutamyl-tRNA aminoacylation"/>
    <property type="evidence" value="ECO:0007669"/>
    <property type="project" value="UniProtKB-UniRule"/>
</dbReference>
<evidence type="ECO:0000313" key="10">
    <source>
        <dbReference type="EMBL" id="EDM98147.1"/>
    </source>
</evidence>
<dbReference type="STRING" id="411467.BACCAP_04026"/>
<dbReference type="Gene3D" id="3.40.50.620">
    <property type="entry name" value="HUPs"/>
    <property type="match status" value="1"/>
</dbReference>
<keyword evidence="2 7" id="KW-0436">Ligase</keyword>
<dbReference type="CDD" id="cd00808">
    <property type="entry name" value="GluRS_core"/>
    <property type="match status" value="1"/>
</dbReference>
<evidence type="ECO:0000256" key="7">
    <source>
        <dbReference type="HAMAP-Rule" id="MF_00022"/>
    </source>
</evidence>
<evidence type="ECO:0000313" key="11">
    <source>
        <dbReference type="Proteomes" id="UP000003639"/>
    </source>
</evidence>
<dbReference type="PANTHER" id="PTHR43311:SF2">
    <property type="entry name" value="GLUTAMATE--TRNA LIGASE, MITOCHONDRIAL-RELATED"/>
    <property type="match status" value="1"/>
</dbReference>
<dbReference type="eggNOG" id="COG0008">
    <property type="taxonomic scope" value="Bacteria"/>
</dbReference>
<dbReference type="AlphaFoldDB" id="A6P0L5"/>
<keyword evidence="11" id="KW-1185">Reference proteome</keyword>
<dbReference type="GO" id="GO:0000049">
    <property type="term" value="F:tRNA binding"/>
    <property type="evidence" value="ECO:0007669"/>
    <property type="project" value="InterPro"/>
</dbReference>
<keyword evidence="6 7" id="KW-0030">Aminoacyl-tRNA synthetase</keyword>
<dbReference type="EMBL" id="AAXG02000042">
    <property type="protein sequence ID" value="EDM98147.1"/>
    <property type="molecule type" value="Genomic_DNA"/>
</dbReference>
<dbReference type="InterPro" id="IPR045462">
    <property type="entry name" value="aa-tRNA-synth_I_cd-bd"/>
</dbReference>
<dbReference type="Pfam" id="PF00749">
    <property type="entry name" value="tRNA-synt_1c"/>
    <property type="match status" value="1"/>
</dbReference>
<evidence type="ECO:0000256" key="3">
    <source>
        <dbReference type="ARBA" id="ARBA00022741"/>
    </source>
</evidence>
<dbReference type="PRINTS" id="PR00987">
    <property type="entry name" value="TRNASYNTHGLU"/>
</dbReference>
<dbReference type="GO" id="GO:0005829">
    <property type="term" value="C:cytosol"/>
    <property type="evidence" value="ECO:0007669"/>
    <property type="project" value="TreeGrafter"/>
</dbReference>
<dbReference type="Proteomes" id="UP000003639">
    <property type="component" value="Unassembled WGS sequence"/>
</dbReference>
<keyword evidence="5 7" id="KW-0648">Protein biosynthesis</keyword>
<gene>
    <name evidence="7 10" type="primary">gltX</name>
    <name evidence="10" type="ORF">BACCAP_04026</name>
</gene>
<dbReference type="OrthoDB" id="9807503at2"/>
<feature type="short sequence motif" description="'HIGH' region" evidence="7">
    <location>
        <begin position="24"/>
        <end position="34"/>
    </location>
</feature>
<dbReference type="Gene3D" id="1.10.10.350">
    <property type="match status" value="1"/>
</dbReference>
<dbReference type="GO" id="GO:0005524">
    <property type="term" value="F:ATP binding"/>
    <property type="evidence" value="ECO:0007669"/>
    <property type="project" value="UniProtKB-UniRule"/>
</dbReference>